<organism evidence="3 4">
    <name type="scientific">Glycine soja</name>
    <name type="common">Wild soybean</name>
    <dbReference type="NCBI Taxonomy" id="3848"/>
    <lineage>
        <taxon>Eukaryota</taxon>
        <taxon>Viridiplantae</taxon>
        <taxon>Streptophyta</taxon>
        <taxon>Embryophyta</taxon>
        <taxon>Tracheophyta</taxon>
        <taxon>Spermatophyta</taxon>
        <taxon>Magnoliopsida</taxon>
        <taxon>eudicotyledons</taxon>
        <taxon>Gunneridae</taxon>
        <taxon>Pentapetalae</taxon>
        <taxon>rosids</taxon>
        <taxon>fabids</taxon>
        <taxon>Fabales</taxon>
        <taxon>Fabaceae</taxon>
        <taxon>Papilionoideae</taxon>
        <taxon>50 kb inversion clade</taxon>
        <taxon>NPAAA clade</taxon>
        <taxon>indigoferoid/millettioid clade</taxon>
        <taxon>Phaseoleae</taxon>
        <taxon>Glycine</taxon>
        <taxon>Glycine subgen. Soja</taxon>
    </lineage>
</organism>
<dbReference type="Proteomes" id="UP000289340">
    <property type="component" value="Chromosome 6"/>
</dbReference>
<protein>
    <recommendedName>
        <fullName evidence="2">NB-ARC domain-containing protein</fullName>
    </recommendedName>
</protein>
<feature type="region of interest" description="Disordered" evidence="1">
    <location>
        <begin position="120"/>
        <end position="139"/>
    </location>
</feature>
<evidence type="ECO:0000313" key="3">
    <source>
        <dbReference type="EMBL" id="RZC06223.1"/>
    </source>
</evidence>
<reference evidence="3 4" key="1">
    <citation type="submission" date="2018-09" db="EMBL/GenBank/DDBJ databases">
        <title>A high-quality reference genome of wild soybean provides a powerful tool to mine soybean genomes.</title>
        <authorList>
            <person name="Xie M."/>
            <person name="Chung C.Y.L."/>
            <person name="Li M.-W."/>
            <person name="Wong F.-L."/>
            <person name="Chan T.-F."/>
            <person name="Lam H.-M."/>
        </authorList>
    </citation>
    <scope>NUCLEOTIDE SEQUENCE [LARGE SCALE GENOMIC DNA]</scope>
    <source>
        <strain evidence="4">cv. W05</strain>
        <tissue evidence="3">Hypocotyl of etiolated seedlings</tissue>
    </source>
</reference>
<accession>A0A445K5Y3</accession>
<evidence type="ECO:0000313" key="4">
    <source>
        <dbReference type="Proteomes" id="UP000289340"/>
    </source>
</evidence>
<comment type="caution">
    <text evidence="3">The sequence shown here is derived from an EMBL/GenBank/DDBJ whole genome shotgun (WGS) entry which is preliminary data.</text>
</comment>
<proteinExistence type="predicted"/>
<feature type="compositionally biased region" description="Polar residues" evidence="1">
    <location>
        <begin position="120"/>
        <end position="130"/>
    </location>
</feature>
<evidence type="ECO:0000259" key="2">
    <source>
        <dbReference type="Pfam" id="PF00931"/>
    </source>
</evidence>
<dbReference type="AlphaFoldDB" id="A0A445K5Y3"/>
<sequence length="139" mass="15715">MALSQPNIIILWMHGSSNARKGNVVEKITRRVQRDQLFDLVVMSSVRKKPDLRRIQEKTLEGRATCLCNRIKMEEKILIILNDLWGAINLGKIGIPFGNDQKGCKILLVSSHNQGVVVQPNENPNRSLCESSDGRRLKN</sequence>
<name>A0A445K5Y3_GLYSO</name>
<dbReference type="InterPro" id="IPR002182">
    <property type="entry name" value="NB-ARC"/>
</dbReference>
<dbReference type="Pfam" id="PF00931">
    <property type="entry name" value="NB-ARC"/>
    <property type="match status" value="1"/>
</dbReference>
<dbReference type="EMBL" id="QZWG01000006">
    <property type="protein sequence ID" value="RZC06223.1"/>
    <property type="molecule type" value="Genomic_DNA"/>
</dbReference>
<feature type="domain" description="NB-ARC" evidence="2">
    <location>
        <begin position="28"/>
        <end position="110"/>
    </location>
</feature>
<evidence type="ECO:0000256" key="1">
    <source>
        <dbReference type="SAM" id="MobiDB-lite"/>
    </source>
</evidence>
<dbReference type="GO" id="GO:0043531">
    <property type="term" value="F:ADP binding"/>
    <property type="evidence" value="ECO:0007669"/>
    <property type="project" value="InterPro"/>
</dbReference>
<gene>
    <name evidence="3" type="ORF">D0Y65_013993</name>
</gene>
<keyword evidence="4" id="KW-1185">Reference proteome</keyword>